<keyword evidence="2" id="KW-1185">Reference proteome</keyword>
<evidence type="ECO:0000313" key="1">
    <source>
        <dbReference type="EMBL" id="SFV74093.1"/>
    </source>
</evidence>
<accession>A0A1K1LH98</accession>
<organism evidence="1 2">
    <name type="scientific">Desulfovibrio piger</name>
    <dbReference type="NCBI Taxonomy" id="901"/>
    <lineage>
        <taxon>Bacteria</taxon>
        <taxon>Pseudomonadati</taxon>
        <taxon>Thermodesulfobacteriota</taxon>
        <taxon>Desulfovibrionia</taxon>
        <taxon>Desulfovibrionales</taxon>
        <taxon>Desulfovibrionaceae</taxon>
        <taxon>Desulfovibrio</taxon>
    </lineage>
</organism>
<dbReference type="EMBL" id="LT630450">
    <property type="protein sequence ID" value="SFV74093.1"/>
    <property type="molecule type" value="Genomic_DNA"/>
</dbReference>
<evidence type="ECO:0000313" key="2">
    <source>
        <dbReference type="Proteomes" id="UP000186323"/>
    </source>
</evidence>
<gene>
    <name evidence="1" type="ORF">DESPIGER_2271</name>
</gene>
<dbReference type="Proteomes" id="UP000186323">
    <property type="component" value="Chromosome I"/>
</dbReference>
<dbReference type="AlphaFoldDB" id="A0A1K1LH98"/>
<protein>
    <submittedName>
        <fullName evidence="1">Uncharacterized protein</fullName>
    </submittedName>
</protein>
<sequence length="46" mass="4875">MQHTCPSRRTQAGGPGASPPPCCACNGILSAIQGDYPRKQPGNFFR</sequence>
<name>A0A1K1LH98_9BACT</name>
<proteinExistence type="predicted"/>
<reference evidence="2" key="1">
    <citation type="submission" date="2016-10" db="EMBL/GenBank/DDBJ databases">
        <authorList>
            <person name="Wegmann U."/>
        </authorList>
    </citation>
    <scope>NUCLEOTIDE SEQUENCE [LARGE SCALE GENOMIC DNA]</scope>
</reference>
<dbReference type="KEGG" id="dpg:DESPIGER_2271"/>